<dbReference type="Proteomes" id="UP000022910">
    <property type="component" value="Unassembled WGS sequence"/>
</dbReference>
<proteinExistence type="predicted"/>
<evidence type="ECO:0000256" key="2">
    <source>
        <dbReference type="ARBA" id="ARBA00022741"/>
    </source>
</evidence>
<name>A0A015J3A3_RHIIW</name>
<evidence type="ECO:0000256" key="3">
    <source>
        <dbReference type="ARBA" id="ARBA00022777"/>
    </source>
</evidence>
<dbReference type="PROSITE" id="PS50011">
    <property type="entry name" value="PROTEIN_KINASE_DOM"/>
    <property type="match status" value="1"/>
</dbReference>
<dbReference type="GO" id="GO:0005524">
    <property type="term" value="F:ATP binding"/>
    <property type="evidence" value="ECO:0007669"/>
    <property type="project" value="UniProtKB-KW"/>
</dbReference>
<comment type="caution">
    <text evidence="6">The sequence shown here is derived from an EMBL/GenBank/DDBJ whole genome shotgun (WGS) entry which is preliminary data.</text>
</comment>
<sequence length="770" mass="89046">MMEEIVRISVNSMKNVNDVVGPFLPFVTLITSLTKEIADAYENVQYNKKTCGTLVNRVEAAEAAIKGLMRQKEENIVKFCSQDYYDSFSKFVNCLKHIKEFFYDISQLSKFKKFYTSGNIRETFEKIIKEFDSCSIDLNLAISIANNDQLNKDLAILHSDIIEMMKFLDNVEGGITSMDDKLQQIVDNNSEIQILNKNIIIKIHNIEEQNNKIIEQNNRILEYEDKHQSLDFTPLNTEIETISILNKEVNNQHSKIEVKAKRIVPSKIKDAPQFVSRKGSRITIQKKIYKEMDVACKPISMDNIQRIQKHLAILKKLDTCPYIIQFHGLSEINGENVMIFEWAEYGTLRELYLNYNIEWDAKISIARNICRGLIFLHAGNEELLLTVKIIVSNLSNFKIFKPYTSNPLPAVEILHHDIRCENVLITENMLPKICNFKFSREFNAATIQIDDMNDIIHWLAPEKLNHISTEKDSKKSHKKQDESSSYTIQCDIFSFAMLLWELGFQKKPYENMPISQIQKHVSRGGRETVDFGLSPNAIQKEYRSIIELAWAQEPSLRPGIQHIFNMLQELYEKHVLQRGSPLLRPKMNEIDESLHSLSITDRNIGPIPKVTPVTPLTPFKEGLLAHKEKNYEKAWKCFEEHAKVGDILAKYWQGYYYLEGKYVDKNHAKAKELFKDAADGGNADAQLRYAFCLIDKENENMDYDNFLKYLKMSADKNNPTALYNLGEIYLQGKMGIGEDEAKGIQYLRLAALRDQPKAKEILKERNINLY</sequence>
<dbReference type="SMART" id="SM00671">
    <property type="entry name" value="SEL1"/>
    <property type="match status" value="3"/>
</dbReference>
<dbReference type="Pfam" id="PF08238">
    <property type="entry name" value="Sel1"/>
    <property type="match status" value="3"/>
</dbReference>
<reference evidence="6 7" key="1">
    <citation type="submission" date="2014-02" db="EMBL/GenBank/DDBJ databases">
        <title>Single nucleus genome sequencing reveals high similarity among nuclei of an endomycorrhizal fungus.</title>
        <authorList>
            <person name="Lin K."/>
            <person name="Geurts R."/>
            <person name="Zhang Z."/>
            <person name="Limpens E."/>
            <person name="Saunders D.G."/>
            <person name="Mu D."/>
            <person name="Pang E."/>
            <person name="Cao H."/>
            <person name="Cha H."/>
            <person name="Lin T."/>
            <person name="Zhou Q."/>
            <person name="Shang Y."/>
            <person name="Li Y."/>
            <person name="Ivanov S."/>
            <person name="Sharma T."/>
            <person name="Velzen R.V."/>
            <person name="Ruijter N.D."/>
            <person name="Aanen D.K."/>
            <person name="Win J."/>
            <person name="Kamoun S."/>
            <person name="Bisseling T."/>
            <person name="Huang S."/>
        </authorList>
    </citation>
    <scope>NUCLEOTIDE SEQUENCE [LARGE SCALE GENOMIC DNA]</scope>
    <source>
        <strain evidence="7">DAOM197198w</strain>
    </source>
</reference>
<keyword evidence="3" id="KW-0418">Kinase</keyword>
<feature type="domain" description="Protein kinase" evidence="5">
    <location>
        <begin position="268"/>
        <end position="571"/>
    </location>
</feature>
<dbReference type="GO" id="GO:0004674">
    <property type="term" value="F:protein serine/threonine kinase activity"/>
    <property type="evidence" value="ECO:0007669"/>
    <property type="project" value="TreeGrafter"/>
</dbReference>
<dbReference type="Gene3D" id="1.20.930.20">
    <property type="entry name" value="Adaptor protein Cbl, N-terminal domain"/>
    <property type="match status" value="1"/>
</dbReference>
<gene>
    <name evidence="6" type="ORF">RirG_173140</name>
</gene>
<organism evidence="6 7">
    <name type="scientific">Rhizophagus irregularis (strain DAOM 197198w)</name>
    <name type="common">Glomus intraradices</name>
    <dbReference type="NCBI Taxonomy" id="1432141"/>
    <lineage>
        <taxon>Eukaryota</taxon>
        <taxon>Fungi</taxon>
        <taxon>Fungi incertae sedis</taxon>
        <taxon>Mucoromycota</taxon>
        <taxon>Glomeromycotina</taxon>
        <taxon>Glomeromycetes</taxon>
        <taxon>Glomerales</taxon>
        <taxon>Glomeraceae</taxon>
        <taxon>Rhizophagus</taxon>
    </lineage>
</organism>
<dbReference type="GO" id="GO:0007166">
    <property type="term" value="P:cell surface receptor signaling pathway"/>
    <property type="evidence" value="ECO:0007669"/>
    <property type="project" value="InterPro"/>
</dbReference>
<keyword evidence="2" id="KW-0547">Nucleotide-binding</keyword>
<dbReference type="InterPro" id="IPR011009">
    <property type="entry name" value="Kinase-like_dom_sf"/>
</dbReference>
<dbReference type="InterPro" id="IPR059179">
    <property type="entry name" value="MLKL-like_MCAfunc"/>
</dbReference>
<dbReference type="CDD" id="cd21037">
    <property type="entry name" value="MLKL_NTD"/>
    <property type="match status" value="1"/>
</dbReference>
<dbReference type="InterPro" id="IPR001245">
    <property type="entry name" value="Ser-Thr/Tyr_kinase_cat_dom"/>
</dbReference>
<dbReference type="PANTHER" id="PTHR44329:SF288">
    <property type="entry name" value="MITOGEN-ACTIVATED PROTEIN KINASE KINASE KINASE 20"/>
    <property type="match status" value="1"/>
</dbReference>
<dbReference type="Pfam" id="PF22215">
    <property type="entry name" value="MLKL_N"/>
    <property type="match status" value="1"/>
</dbReference>
<dbReference type="PANTHER" id="PTHR44329">
    <property type="entry name" value="SERINE/THREONINE-PROTEIN KINASE TNNI3K-RELATED"/>
    <property type="match status" value="1"/>
</dbReference>
<evidence type="ECO:0000256" key="4">
    <source>
        <dbReference type="ARBA" id="ARBA00022840"/>
    </source>
</evidence>
<dbReference type="Gene3D" id="1.10.510.10">
    <property type="entry name" value="Transferase(Phosphotransferase) domain 1"/>
    <property type="match status" value="2"/>
</dbReference>
<dbReference type="HOGENOM" id="CLU_000288_102_3_1"/>
<dbReference type="AlphaFoldDB" id="A0A015J3A3"/>
<dbReference type="SUPFAM" id="SSF81901">
    <property type="entry name" value="HCP-like"/>
    <property type="match status" value="1"/>
</dbReference>
<protein>
    <submittedName>
        <fullName evidence="6">Skt5p</fullName>
    </submittedName>
</protein>
<dbReference type="Gene3D" id="1.25.40.10">
    <property type="entry name" value="Tetratricopeptide repeat domain"/>
    <property type="match status" value="1"/>
</dbReference>
<keyword evidence="1" id="KW-0808">Transferase</keyword>
<keyword evidence="4" id="KW-0067">ATP-binding</keyword>
<evidence type="ECO:0000313" key="7">
    <source>
        <dbReference type="Proteomes" id="UP000022910"/>
    </source>
</evidence>
<dbReference type="InterPro" id="IPR036537">
    <property type="entry name" value="Adaptor_Cbl_N_dom_sf"/>
</dbReference>
<dbReference type="InterPro" id="IPR051681">
    <property type="entry name" value="Ser/Thr_Kinases-Pseudokinases"/>
</dbReference>
<dbReference type="InterPro" id="IPR011990">
    <property type="entry name" value="TPR-like_helical_dom_sf"/>
</dbReference>
<evidence type="ECO:0000259" key="5">
    <source>
        <dbReference type="PROSITE" id="PS50011"/>
    </source>
</evidence>
<dbReference type="Pfam" id="PF07714">
    <property type="entry name" value="PK_Tyr_Ser-Thr"/>
    <property type="match status" value="2"/>
</dbReference>
<dbReference type="InterPro" id="IPR054000">
    <property type="entry name" value="MLKL_N"/>
</dbReference>
<accession>A0A015J3A3</accession>
<dbReference type="InterPro" id="IPR000719">
    <property type="entry name" value="Prot_kinase_dom"/>
</dbReference>
<evidence type="ECO:0000256" key="1">
    <source>
        <dbReference type="ARBA" id="ARBA00022679"/>
    </source>
</evidence>
<dbReference type="InterPro" id="IPR006597">
    <property type="entry name" value="Sel1-like"/>
</dbReference>
<dbReference type="OrthoDB" id="2314769at2759"/>
<dbReference type="EMBL" id="JEMT01025792">
    <property type="protein sequence ID" value="EXX61220.1"/>
    <property type="molecule type" value="Genomic_DNA"/>
</dbReference>
<keyword evidence="7" id="KW-1185">Reference proteome</keyword>
<dbReference type="SUPFAM" id="SSF56112">
    <property type="entry name" value="Protein kinase-like (PK-like)"/>
    <property type="match status" value="1"/>
</dbReference>
<evidence type="ECO:0000313" key="6">
    <source>
        <dbReference type="EMBL" id="EXX61220.1"/>
    </source>
</evidence>